<proteinExistence type="inferred from homology"/>
<keyword evidence="5 6" id="KW-0949">S-adenosyl-L-methionine</keyword>
<dbReference type="InterPro" id="IPR029063">
    <property type="entry name" value="SAM-dependent_MTases_sf"/>
</dbReference>
<dbReference type="InterPro" id="IPR002903">
    <property type="entry name" value="RsmH"/>
</dbReference>
<keyword evidence="4 6" id="KW-0808">Transferase</keyword>
<dbReference type="HAMAP" id="MF_01007">
    <property type="entry name" value="16SrRNA_methyltr_H"/>
    <property type="match status" value="1"/>
</dbReference>
<dbReference type="SUPFAM" id="SSF53335">
    <property type="entry name" value="S-adenosyl-L-methionine-dependent methyltransferases"/>
    <property type="match status" value="1"/>
</dbReference>
<dbReference type="PIRSF" id="PIRSF004486">
    <property type="entry name" value="MraW"/>
    <property type="match status" value="1"/>
</dbReference>
<evidence type="ECO:0000313" key="8">
    <source>
        <dbReference type="Proteomes" id="UP000590542"/>
    </source>
</evidence>
<dbReference type="NCBIfam" id="TIGR00006">
    <property type="entry name" value="16S rRNA (cytosine(1402)-N(4))-methyltransferase RsmH"/>
    <property type="match status" value="1"/>
</dbReference>
<protein>
    <recommendedName>
        <fullName evidence="6">Ribosomal RNA small subunit methyltransferase H</fullName>
        <ecNumber evidence="6">2.1.1.199</ecNumber>
    </recommendedName>
    <alternativeName>
        <fullName evidence="6">16S rRNA m(4)C1402 methyltransferase</fullName>
    </alternativeName>
    <alternativeName>
        <fullName evidence="6">rRNA (cytosine-N(4)-)-methyltransferase RsmH</fullName>
    </alternativeName>
</protein>
<evidence type="ECO:0000256" key="3">
    <source>
        <dbReference type="ARBA" id="ARBA00022603"/>
    </source>
</evidence>
<dbReference type="GO" id="GO:0070475">
    <property type="term" value="P:rRNA base methylation"/>
    <property type="evidence" value="ECO:0007669"/>
    <property type="project" value="UniProtKB-UniRule"/>
</dbReference>
<evidence type="ECO:0000256" key="2">
    <source>
        <dbReference type="ARBA" id="ARBA00022552"/>
    </source>
</evidence>
<feature type="binding site" evidence="6">
    <location>
        <position position="99"/>
    </location>
    <ligand>
        <name>S-adenosyl-L-methionine</name>
        <dbReference type="ChEBI" id="CHEBI:59789"/>
    </ligand>
</feature>
<keyword evidence="3 6" id="KW-0489">Methyltransferase</keyword>
<evidence type="ECO:0000256" key="1">
    <source>
        <dbReference type="ARBA" id="ARBA00010396"/>
    </source>
</evidence>
<dbReference type="GO" id="GO:0071424">
    <property type="term" value="F:rRNA (cytosine-N4-)-methyltransferase activity"/>
    <property type="evidence" value="ECO:0007669"/>
    <property type="project" value="UniProtKB-UniRule"/>
</dbReference>
<evidence type="ECO:0000256" key="4">
    <source>
        <dbReference type="ARBA" id="ARBA00022679"/>
    </source>
</evidence>
<organism evidence="7 8">
    <name type="scientific">candidate division WWE3 bacterium</name>
    <dbReference type="NCBI Taxonomy" id="2053526"/>
    <lineage>
        <taxon>Bacteria</taxon>
        <taxon>Katanobacteria</taxon>
    </lineage>
</organism>
<dbReference type="Proteomes" id="UP000590542">
    <property type="component" value="Unassembled WGS sequence"/>
</dbReference>
<dbReference type="InterPro" id="IPR023397">
    <property type="entry name" value="SAM-dep_MeTrfase_MraW_recog"/>
</dbReference>
<accession>A0A7X9HTL0</accession>
<name>A0A7X9HTL0_UNCKA</name>
<dbReference type="EC" id="2.1.1.199" evidence="6"/>
<feature type="binding site" evidence="6">
    <location>
        <position position="49"/>
    </location>
    <ligand>
        <name>S-adenosyl-L-methionine</name>
        <dbReference type="ChEBI" id="CHEBI:59789"/>
    </ligand>
</feature>
<comment type="subcellular location">
    <subcellularLocation>
        <location evidence="6">Cytoplasm</location>
    </subcellularLocation>
</comment>
<dbReference type="EMBL" id="JAAZNV010000006">
    <property type="protein sequence ID" value="NMB91508.1"/>
    <property type="molecule type" value="Genomic_DNA"/>
</dbReference>
<dbReference type="Pfam" id="PF01795">
    <property type="entry name" value="Methyltransf_5"/>
    <property type="match status" value="1"/>
</dbReference>
<feature type="binding site" evidence="6">
    <location>
        <position position="78"/>
    </location>
    <ligand>
        <name>S-adenosyl-L-methionine</name>
        <dbReference type="ChEBI" id="CHEBI:59789"/>
    </ligand>
</feature>
<evidence type="ECO:0000256" key="5">
    <source>
        <dbReference type="ARBA" id="ARBA00022691"/>
    </source>
</evidence>
<dbReference type="PANTHER" id="PTHR11265:SF0">
    <property type="entry name" value="12S RRNA N4-METHYLCYTIDINE METHYLTRANSFERASE"/>
    <property type="match status" value="1"/>
</dbReference>
<sequence>MIYHTPVLLKEALENLRVKKGGKYIDATLGDAGHTIEILKKGGSVLGIEINEGALVRARKRIEEENLSQNFIGILGNFKNIEEIANDNDFNEVSGVLYDLGYSSFELDYGGFGLSFQKDEPLDMRLDKSLGVTAEDLINSLSEKELSNLIFNYSDERMARKFARAIVKARNLKKIQTTLQLAEVIKSVSSPGYERGRIHPATRTFQALRIAVNDEITNLEKSLPRAAHLLLPGSVIVLITFHSLEDKVAKDFGRSARSSVKEIFEKPITASYEELEANTKSRSAKLRVFEKIK</sequence>
<evidence type="ECO:0000313" key="7">
    <source>
        <dbReference type="EMBL" id="NMB91508.1"/>
    </source>
</evidence>
<keyword evidence="2 6" id="KW-0698">rRNA processing</keyword>
<comment type="function">
    <text evidence="6">Specifically methylates the N4 position of cytidine in position 1402 (C1402) of 16S rRNA.</text>
</comment>
<comment type="caution">
    <text evidence="6">Lacks conserved residue(s) required for the propagation of feature annotation.</text>
</comment>
<dbReference type="Gene3D" id="3.40.50.150">
    <property type="entry name" value="Vaccinia Virus protein VP39"/>
    <property type="match status" value="1"/>
</dbReference>
<dbReference type="SUPFAM" id="SSF81799">
    <property type="entry name" value="Putative methyltransferase TM0872, insert domain"/>
    <property type="match status" value="1"/>
</dbReference>
<dbReference type="PANTHER" id="PTHR11265">
    <property type="entry name" value="S-ADENOSYL-METHYLTRANSFERASE MRAW"/>
    <property type="match status" value="1"/>
</dbReference>
<dbReference type="AlphaFoldDB" id="A0A7X9HTL0"/>
<comment type="caution">
    <text evidence="7">The sequence shown here is derived from an EMBL/GenBank/DDBJ whole genome shotgun (WGS) entry which is preliminary data.</text>
</comment>
<keyword evidence="6" id="KW-0963">Cytoplasm</keyword>
<evidence type="ECO:0000256" key="6">
    <source>
        <dbReference type="HAMAP-Rule" id="MF_01007"/>
    </source>
</evidence>
<dbReference type="GO" id="GO:0005737">
    <property type="term" value="C:cytoplasm"/>
    <property type="evidence" value="ECO:0007669"/>
    <property type="project" value="UniProtKB-SubCell"/>
</dbReference>
<feature type="binding site" evidence="6">
    <location>
        <begin position="32"/>
        <end position="34"/>
    </location>
    <ligand>
        <name>S-adenosyl-L-methionine</name>
        <dbReference type="ChEBI" id="CHEBI:59789"/>
    </ligand>
</feature>
<reference evidence="7 8" key="1">
    <citation type="journal article" date="2020" name="Biotechnol. Biofuels">
        <title>New insights from the biogas microbiome by comprehensive genome-resolved metagenomics of nearly 1600 species originating from multiple anaerobic digesters.</title>
        <authorList>
            <person name="Campanaro S."/>
            <person name="Treu L."/>
            <person name="Rodriguez-R L.M."/>
            <person name="Kovalovszki A."/>
            <person name="Ziels R.M."/>
            <person name="Maus I."/>
            <person name="Zhu X."/>
            <person name="Kougias P.G."/>
            <person name="Basile A."/>
            <person name="Luo G."/>
            <person name="Schluter A."/>
            <person name="Konstantinidis K.T."/>
            <person name="Angelidaki I."/>
        </authorList>
    </citation>
    <scope>NUCLEOTIDE SEQUENCE [LARGE SCALE GENOMIC DNA]</scope>
    <source>
        <strain evidence="7">AS27yjCOA_202</strain>
    </source>
</reference>
<comment type="catalytic activity">
    <reaction evidence="6">
        <text>cytidine(1402) in 16S rRNA + S-adenosyl-L-methionine = N(4)-methylcytidine(1402) in 16S rRNA + S-adenosyl-L-homocysteine + H(+)</text>
        <dbReference type="Rhea" id="RHEA:42928"/>
        <dbReference type="Rhea" id="RHEA-COMP:10286"/>
        <dbReference type="Rhea" id="RHEA-COMP:10287"/>
        <dbReference type="ChEBI" id="CHEBI:15378"/>
        <dbReference type="ChEBI" id="CHEBI:57856"/>
        <dbReference type="ChEBI" id="CHEBI:59789"/>
        <dbReference type="ChEBI" id="CHEBI:74506"/>
        <dbReference type="ChEBI" id="CHEBI:82748"/>
        <dbReference type="EC" id="2.1.1.199"/>
    </reaction>
</comment>
<gene>
    <name evidence="6 7" type="primary">rsmH</name>
    <name evidence="7" type="ORF">GYA37_01510</name>
</gene>
<comment type="similarity">
    <text evidence="1 6">Belongs to the methyltransferase superfamily. RsmH family.</text>
</comment>
<dbReference type="Gene3D" id="1.10.150.170">
    <property type="entry name" value="Putative methyltransferase TM0872, insert domain"/>
    <property type="match status" value="1"/>
</dbReference>